<evidence type="ECO:0000313" key="3">
    <source>
        <dbReference type="Proteomes" id="UP001211065"/>
    </source>
</evidence>
<dbReference type="Pfam" id="PF12895">
    <property type="entry name" value="ANAPC3"/>
    <property type="match status" value="1"/>
</dbReference>
<dbReference type="PROSITE" id="PS50005">
    <property type="entry name" value="TPR"/>
    <property type="match status" value="2"/>
</dbReference>
<dbReference type="GO" id="GO:0036064">
    <property type="term" value="C:ciliary basal body"/>
    <property type="evidence" value="ECO:0007669"/>
    <property type="project" value="TreeGrafter"/>
</dbReference>
<dbReference type="GO" id="GO:1905515">
    <property type="term" value="P:non-motile cilium assembly"/>
    <property type="evidence" value="ECO:0007669"/>
    <property type="project" value="TreeGrafter"/>
</dbReference>
<comment type="caution">
    <text evidence="2">The sequence shown here is derived from an EMBL/GenBank/DDBJ whole genome shotgun (WGS) entry which is preliminary data.</text>
</comment>
<dbReference type="InterPro" id="IPR019734">
    <property type="entry name" value="TPR_rpt"/>
</dbReference>
<dbReference type="GO" id="GO:0097546">
    <property type="term" value="C:ciliary base"/>
    <property type="evidence" value="ECO:0007669"/>
    <property type="project" value="TreeGrafter"/>
</dbReference>
<dbReference type="SUPFAM" id="SSF48452">
    <property type="entry name" value="TPR-like"/>
    <property type="match status" value="1"/>
</dbReference>
<sequence length="215" mass="25028">MGNISQAMEWFNILISVVPTDPEVLAKMGDMYVKENDVTQAFQSYSESYRYFPSNLNVIAWLGAYYVDCEIYDQAVQFFERAALIQPSESKWQLMIASCFRRNGNYQKAFENYKKIHEKFPDNVECLRFLVRICTDLGMKDVHDYINKLAKAEKNKELTATENDIQTEVKSGTPGFVKYEVEKIDTNISHPKANLQKKQTEFEEDWNEDINSLLP</sequence>
<name>A0AAD5U1N9_9FUNG</name>
<protein>
    <submittedName>
        <fullName evidence="2">Intraflagellar transport protein 88</fullName>
    </submittedName>
</protein>
<feature type="repeat" description="TPR" evidence="1">
    <location>
        <begin position="22"/>
        <end position="55"/>
    </location>
</feature>
<reference evidence="2" key="1">
    <citation type="submission" date="2020-05" db="EMBL/GenBank/DDBJ databases">
        <title>Phylogenomic resolution of chytrid fungi.</title>
        <authorList>
            <person name="Stajich J.E."/>
            <person name="Amses K."/>
            <person name="Simmons R."/>
            <person name="Seto K."/>
            <person name="Myers J."/>
            <person name="Bonds A."/>
            <person name="Quandt C.A."/>
            <person name="Barry K."/>
            <person name="Liu P."/>
            <person name="Grigoriev I."/>
            <person name="Longcore J.E."/>
            <person name="James T.Y."/>
        </authorList>
    </citation>
    <scope>NUCLEOTIDE SEQUENCE</scope>
    <source>
        <strain evidence="2">JEL0476</strain>
    </source>
</reference>
<keyword evidence="3" id="KW-1185">Reference proteome</keyword>
<dbReference type="PANTHER" id="PTHR44117:SF1">
    <property type="entry name" value="INTRAFLAGELLAR TRANSPORT PROTEIN 88 HOMOLOG"/>
    <property type="match status" value="1"/>
</dbReference>
<evidence type="ECO:0000256" key="1">
    <source>
        <dbReference type="PROSITE-ProRule" id="PRU00339"/>
    </source>
</evidence>
<dbReference type="Gene3D" id="1.25.40.10">
    <property type="entry name" value="Tetratricopeptide repeat domain"/>
    <property type="match status" value="1"/>
</dbReference>
<dbReference type="GO" id="GO:0005814">
    <property type="term" value="C:centriole"/>
    <property type="evidence" value="ECO:0007669"/>
    <property type="project" value="TreeGrafter"/>
</dbReference>
<dbReference type="GO" id="GO:0019894">
    <property type="term" value="F:kinesin binding"/>
    <property type="evidence" value="ECO:0007669"/>
    <property type="project" value="TreeGrafter"/>
</dbReference>
<dbReference type="EMBL" id="JADGJW010000370">
    <property type="protein sequence ID" value="KAJ3218670.1"/>
    <property type="molecule type" value="Genomic_DNA"/>
</dbReference>
<organism evidence="2 3">
    <name type="scientific">Clydaea vesicula</name>
    <dbReference type="NCBI Taxonomy" id="447962"/>
    <lineage>
        <taxon>Eukaryota</taxon>
        <taxon>Fungi</taxon>
        <taxon>Fungi incertae sedis</taxon>
        <taxon>Chytridiomycota</taxon>
        <taxon>Chytridiomycota incertae sedis</taxon>
        <taxon>Chytridiomycetes</taxon>
        <taxon>Lobulomycetales</taxon>
        <taxon>Lobulomycetaceae</taxon>
        <taxon>Clydaea</taxon>
    </lineage>
</organism>
<dbReference type="Proteomes" id="UP001211065">
    <property type="component" value="Unassembled WGS sequence"/>
</dbReference>
<dbReference type="SMART" id="SM00028">
    <property type="entry name" value="TPR"/>
    <property type="match status" value="3"/>
</dbReference>
<dbReference type="AlphaFoldDB" id="A0AAD5U1N9"/>
<evidence type="ECO:0000313" key="2">
    <source>
        <dbReference type="EMBL" id="KAJ3218670.1"/>
    </source>
</evidence>
<accession>A0AAD5U1N9</accession>
<keyword evidence="1" id="KW-0802">TPR repeat</keyword>
<dbReference type="PANTHER" id="PTHR44117">
    <property type="entry name" value="INTRAFLAGELLAR TRANSPORT PROTEIN 88 HOMOLOG"/>
    <property type="match status" value="1"/>
</dbReference>
<proteinExistence type="predicted"/>
<gene>
    <name evidence="2" type="primary">IFT88_1</name>
    <name evidence="2" type="ORF">HK099_004990</name>
</gene>
<feature type="repeat" description="TPR" evidence="1">
    <location>
        <begin position="56"/>
        <end position="89"/>
    </location>
</feature>
<dbReference type="InterPro" id="IPR011990">
    <property type="entry name" value="TPR-like_helical_dom_sf"/>
</dbReference>
<dbReference type="GO" id="GO:0042073">
    <property type="term" value="P:intraciliary transport"/>
    <property type="evidence" value="ECO:0007669"/>
    <property type="project" value="TreeGrafter"/>
</dbReference>
<dbReference type="GO" id="GO:0097730">
    <property type="term" value="C:non-motile cilium"/>
    <property type="evidence" value="ECO:0007669"/>
    <property type="project" value="TreeGrafter"/>
</dbReference>